<dbReference type="GO" id="GO:0009306">
    <property type="term" value="P:protein secretion"/>
    <property type="evidence" value="ECO:0007669"/>
    <property type="project" value="InterPro"/>
</dbReference>
<sequence length="1552" mass="161107">MRRFLYLAIFALLLAVQAPPQALAQTEAETTSDKGWLTRTLEDLLSGAGREIRLEGFRGALSSRATVDRITIADDEGVWLTINDAVLGLNRSGLLTGRVDITELSAREILLPRLPASEGTSPEAPTFALPEIPVSVVIEKIAADRVELGEEVAGIAAALSVAGKLSLIDGEGQADLEIQRLDGPQGRFSLQAGYSNKTTRLALALDLEEAADGLAANLLELPGRPSVRLSINGDDPIAEFRADLVLETDGVERLAGSVALGSERDPNMPAPENGLQPPPTRTLRADISGDLAPVFTPEYGAFFGDQVSLKFFARRFADGRVKVEELAVDAAAVRVKGELGLAADGLPEAFRLDLQLGNADGTPVLLPLPGEIETRLGKADLLATFDGSEGDRWSLAGTVEGFDRPEIRVARMKLDGGGVIQRGSTRQVTAKVDISAQGVSPTDPGLAQALGETVDLSTKMTWRDGVPLRIEALQVQTQGLDLVADGTVDGFGTNFALKGKAKLDVLDLGRLSTLTGQELGGRMEANLTGDAQLLTGAFDLILDARAVDLSISNPQVDQLLEGKSELRISALRNEKGLTLRSATVVTKAVDASATGRIATNDSEVEFAVKLDDLARYLPELSGPVALTGRGRQDKTGWTIDLDATAPDDARADMLISLPKSGNPIRITGLDASFRGIELKGEATVDRTETDTLVTTDARLVIADLGRVSDIAGRPLSGSLDAQLDASGALKAGTFRVKLDADGQDLGIGIDRVDELIGGSSTVRVTAQRTEKGLEIERALIETKSLRVTASGELTDVGSSVEFDAQLDDARRVAPGLSGPARVAGKAVETGSGWRLDVNGTAPEGARADLVVTAPKDAKLIKVETLDASFRGITLTGSGTVDRSDENLRLAGQARLRAPSLAPLTDIVGRPIRGALDADIVGSADRNAGTFEAEVSAKANSVAVGIPQVDQLLRGPATLEVSASKSEAGLTIRRAELQSSALRAQASGTLTEEGSTIDFDARLDDLSRFVPGFGGPAQVQGTARQTPAGIVVTANGTGPDRTAVQLSATLPAGGGDISARIAASIGDLGRLVPDLPGPASVRMDLRQSGKLYVLDGTANGPSGTTVRFDGNVAADLSRAAIDLNGSAPLGLLNRRLAPRSIRGIAAFDLRLDGPLALSSLSGGISVAGASVALPNLRNSLSGLDITAQLSGSTARIAATAAVGSGGSLGVAGTLGLEGGLPADLTVNLNSVGIVDPNLYTTSANGTLRVTGPLAGGGRIAGTVVLDEVELRVPSSGFGGTEPLPDMVHLNEPADVRATRGRAGLLSDGNGDGNGGGGGAASSALSLDVLIIADNRIFVRGRGLDAELGGRLRITGTTNDVIPVGQFELVRGRLDLLGQRLTLDTGIIRLEGNFEPRLRLIASTNVEGTTVRIVVEGAVSSPEISFLSEPELPEDEVLSRLLFGKDVTSLSAIQAAQLASAVATLAGRGGVGIISRIRDRTGLDDLDVTTSEEGNVGVRAGKYLSENVYTDVTVDSGGEAEINLNLDISPSVTVKGGIDSEGQTGVGIFFERDY</sequence>
<gene>
    <name evidence="6" type="ORF">BV394_08095</name>
</gene>
<dbReference type="GO" id="GO:0005886">
    <property type="term" value="C:plasma membrane"/>
    <property type="evidence" value="ECO:0007669"/>
    <property type="project" value="InterPro"/>
</dbReference>
<dbReference type="RefSeq" id="WP_076979703.1">
    <property type="nucleotide sequence ID" value="NZ_CP019124.1"/>
</dbReference>
<evidence type="ECO:0000259" key="5">
    <source>
        <dbReference type="Pfam" id="PF04357"/>
    </source>
</evidence>
<evidence type="ECO:0000313" key="7">
    <source>
        <dbReference type="Proteomes" id="UP000187266"/>
    </source>
</evidence>
<dbReference type="GO" id="GO:0097347">
    <property type="term" value="C:TAM protein secretion complex"/>
    <property type="evidence" value="ECO:0007669"/>
    <property type="project" value="TreeGrafter"/>
</dbReference>
<dbReference type="EMBL" id="CP019124">
    <property type="protein sequence ID" value="APX89681.1"/>
    <property type="molecule type" value="Genomic_DNA"/>
</dbReference>
<name>A0A1U7DI95_9RHOB</name>
<comment type="subcellular location">
    <subcellularLocation>
        <location evidence="1">Membrane</location>
        <topology evidence="1">Single-pass membrane protein</topology>
    </subcellularLocation>
</comment>
<feature type="domain" description="Translocation and assembly module TamB C-terminal" evidence="5">
    <location>
        <begin position="1198"/>
        <end position="1552"/>
    </location>
</feature>
<dbReference type="Pfam" id="PF04357">
    <property type="entry name" value="TamB"/>
    <property type="match status" value="1"/>
</dbReference>
<keyword evidence="3" id="KW-1133">Transmembrane helix</keyword>
<evidence type="ECO:0000313" key="6">
    <source>
        <dbReference type="EMBL" id="APX89681.1"/>
    </source>
</evidence>
<evidence type="ECO:0000256" key="4">
    <source>
        <dbReference type="ARBA" id="ARBA00023136"/>
    </source>
</evidence>
<dbReference type="OrthoDB" id="7784409at2"/>
<keyword evidence="2" id="KW-0812">Transmembrane</keyword>
<keyword evidence="7" id="KW-1185">Reference proteome</keyword>
<reference evidence="6 7" key="1">
    <citation type="submission" date="2017-01" db="EMBL/GenBank/DDBJ databases">
        <title>Genomic analysis of Xuhuaishuia manganoxidans DY6-4.</title>
        <authorList>
            <person name="Wang X."/>
        </authorList>
    </citation>
    <scope>NUCLEOTIDE SEQUENCE [LARGE SCALE GENOMIC DNA]</scope>
    <source>
        <strain evidence="6 7">DY6-4</strain>
    </source>
</reference>
<evidence type="ECO:0000256" key="3">
    <source>
        <dbReference type="ARBA" id="ARBA00022989"/>
    </source>
</evidence>
<dbReference type="Proteomes" id="UP000187266">
    <property type="component" value="Chromosome"/>
</dbReference>
<dbReference type="PANTHER" id="PTHR36985">
    <property type="entry name" value="TRANSLOCATION AND ASSEMBLY MODULE SUBUNIT TAMB"/>
    <property type="match status" value="1"/>
</dbReference>
<evidence type="ECO:0000256" key="1">
    <source>
        <dbReference type="ARBA" id="ARBA00004167"/>
    </source>
</evidence>
<proteinExistence type="predicted"/>
<accession>A0A1U7DI95</accession>
<dbReference type="STRING" id="1267768.BV394_08095"/>
<protein>
    <recommendedName>
        <fullName evidence="5">Translocation and assembly module TamB C-terminal domain-containing protein</fullName>
    </recommendedName>
</protein>
<dbReference type="InterPro" id="IPR007452">
    <property type="entry name" value="TamB_C"/>
</dbReference>
<accession>A0A2M9DD98</accession>
<evidence type="ECO:0000256" key="2">
    <source>
        <dbReference type="ARBA" id="ARBA00022692"/>
    </source>
</evidence>
<keyword evidence="4" id="KW-0472">Membrane</keyword>
<dbReference type="PANTHER" id="PTHR36985:SF1">
    <property type="entry name" value="TRANSLOCATION AND ASSEMBLY MODULE SUBUNIT TAMB"/>
    <property type="match status" value="1"/>
</dbReference>
<organism evidence="6 7">
    <name type="scientific">Brevirhabdus pacifica</name>
    <dbReference type="NCBI Taxonomy" id="1267768"/>
    <lineage>
        <taxon>Bacteria</taxon>
        <taxon>Pseudomonadati</taxon>
        <taxon>Pseudomonadota</taxon>
        <taxon>Alphaproteobacteria</taxon>
        <taxon>Rhodobacterales</taxon>
        <taxon>Paracoccaceae</taxon>
        <taxon>Brevirhabdus</taxon>
    </lineage>
</organism>